<sequence>MSNVCLVSNVCPVTNVCPACQGTALEDLVRVERSPVMTGVLWPSREAAMTAQRRALELSLCAECGTVVNVAFEAGLVEYGGEYDNSLHFSPAFRAYAEALADRLIVRHNLVGREVVEIGSGKGDFLRLLCARGLCAGTGYDPTYIGPERADDAAVTFVVDLYGSRYSHLPADLVVCRHVLEHVSDPLGFLTDIRNALGGRDASLYLEVPNGGFVLGEAGVWDFIYPHVSYFSPAGLRRVVSAAGFTITDAGTSYGDQFLWIEAKTAPTTRPSGRIGPAAGEDVVATDRFVVQARKFGDVYREVVGRWSAHLADLATDADSAWDAPRALVWGAGSKGVAFLNVLDVGSAVRGVVDLNPRKRGLFVPGTGHPVLAPEDLSVERVGRVFLPNPLYLDEVRGRLAELGVPAEVVPLSS</sequence>
<dbReference type="STRING" id="106370.Francci3_1566"/>
<organism evidence="2 3">
    <name type="scientific">Frankia casuarinae (strain DSM 45818 / CECT 9043 / HFP020203 / CcI3)</name>
    <dbReference type="NCBI Taxonomy" id="106370"/>
    <lineage>
        <taxon>Bacteria</taxon>
        <taxon>Bacillati</taxon>
        <taxon>Actinomycetota</taxon>
        <taxon>Actinomycetes</taxon>
        <taxon>Frankiales</taxon>
        <taxon>Frankiaceae</taxon>
        <taxon>Frankia</taxon>
    </lineage>
</organism>
<dbReference type="InterPro" id="IPR029063">
    <property type="entry name" value="SAM-dependent_MTases_sf"/>
</dbReference>
<dbReference type="Gene3D" id="3.40.50.150">
    <property type="entry name" value="Vaccinia Virus protein VP39"/>
    <property type="match status" value="1"/>
</dbReference>
<dbReference type="PhylomeDB" id="Q2JCQ0"/>
<evidence type="ECO:0000313" key="2">
    <source>
        <dbReference type="EMBL" id="ABD10942.1"/>
    </source>
</evidence>
<dbReference type="EMBL" id="CP000249">
    <property type="protein sequence ID" value="ABD10942.1"/>
    <property type="molecule type" value="Genomic_DNA"/>
</dbReference>
<proteinExistence type="predicted"/>
<dbReference type="Proteomes" id="UP000001937">
    <property type="component" value="Chromosome"/>
</dbReference>
<dbReference type="Pfam" id="PF13489">
    <property type="entry name" value="Methyltransf_23"/>
    <property type="match status" value="1"/>
</dbReference>
<dbReference type="RefSeq" id="WP_011436005.1">
    <property type="nucleotide sequence ID" value="NC_007777.1"/>
</dbReference>
<accession>Q2JCQ0</accession>
<evidence type="ECO:0000313" key="3">
    <source>
        <dbReference type="Proteomes" id="UP000001937"/>
    </source>
</evidence>
<name>Q2JCQ0_FRACC</name>
<keyword evidence="3" id="KW-1185">Reference proteome</keyword>
<feature type="domain" description="C-methyltransferase" evidence="1">
    <location>
        <begin position="324"/>
        <end position="385"/>
    </location>
</feature>
<dbReference type="InterPro" id="IPR013691">
    <property type="entry name" value="MeTrfase_14"/>
</dbReference>
<dbReference type="KEGG" id="fra:Francci3_1566"/>
<reference evidence="2 3" key="1">
    <citation type="journal article" date="2007" name="Genome Res.">
        <title>Genome characteristics of facultatively symbiotic Frankia sp. strains reflect host range and host plant biogeography.</title>
        <authorList>
            <person name="Normand P."/>
            <person name="Lapierre P."/>
            <person name="Tisa L.S."/>
            <person name="Gogarten J.P."/>
            <person name="Alloisio N."/>
            <person name="Bagnarol E."/>
            <person name="Bassi C.A."/>
            <person name="Berry A.M."/>
            <person name="Bickhart D.M."/>
            <person name="Choisne N."/>
            <person name="Couloux A."/>
            <person name="Cournoyer B."/>
            <person name="Cruveiller S."/>
            <person name="Daubin V."/>
            <person name="Demange N."/>
            <person name="Francino M.P."/>
            <person name="Goltsman E."/>
            <person name="Huang Y."/>
            <person name="Kopp O.R."/>
            <person name="Labarre L."/>
            <person name="Lapidus A."/>
            <person name="Lavire C."/>
            <person name="Marechal J."/>
            <person name="Martinez M."/>
            <person name="Mastronunzio J.E."/>
            <person name="Mullin B.C."/>
            <person name="Niemann J."/>
            <person name="Pujic P."/>
            <person name="Rawnsley T."/>
            <person name="Rouy Z."/>
            <person name="Schenowitz C."/>
            <person name="Sellstedt A."/>
            <person name="Tavares F."/>
            <person name="Tomkins J.P."/>
            <person name="Vallenet D."/>
            <person name="Valverde C."/>
            <person name="Wall L.G."/>
            <person name="Wang Y."/>
            <person name="Medigue C."/>
            <person name="Benson D.R."/>
        </authorList>
    </citation>
    <scope>NUCLEOTIDE SEQUENCE [LARGE SCALE GENOMIC DNA]</scope>
    <source>
        <strain evidence="3">DSM 45818 / CECT 9043 / CcI3</strain>
    </source>
</reference>
<dbReference type="eggNOG" id="COG2226">
    <property type="taxonomic scope" value="Bacteria"/>
</dbReference>
<evidence type="ECO:0000259" key="1">
    <source>
        <dbReference type="Pfam" id="PF08484"/>
    </source>
</evidence>
<gene>
    <name evidence="2" type="ordered locus">Francci3_1566</name>
</gene>
<dbReference type="AlphaFoldDB" id="Q2JCQ0"/>
<dbReference type="HOGENOM" id="CLU_050039_1_0_11"/>
<dbReference type="Pfam" id="PF08484">
    <property type="entry name" value="Methyltransf_14"/>
    <property type="match status" value="1"/>
</dbReference>
<protein>
    <submittedName>
        <fullName evidence="2">Sugar nucleotide processing enzyme</fullName>
    </submittedName>
</protein>
<dbReference type="Gene3D" id="3.40.50.720">
    <property type="entry name" value="NAD(P)-binding Rossmann-like Domain"/>
    <property type="match status" value="1"/>
</dbReference>
<dbReference type="SUPFAM" id="SSF53335">
    <property type="entry name" value="S-adenosyl-L-methionine-dependent methyltransferases"/>
    <property type="match status" value="1"/>
</dbReference>